<dbReference type="Pfam" id="PF02518">
    <property type="entry name" value="HATPase_c"/>
    <property type="match status" value="1"/>
</dbReference>
<dbReference type="CDD" id="cd00130">
    <property type="entry name" value="PAS"/>
    <property type="match status" value="3"/>
</dbReference>
<dbReference type="Gene3D" id="3.30.450.20">
    <property type="entry name" value="PAS domain"/>
    <property type="match status" value="4"/>
</dbReference>
<protein>
    <recommendedName>
        <fullName evidence="2">histidine kinase</fullName>
        <ecNumber evidence="2">2.7.13.3</ecNumber>
    </recommendedName>
</protein>
<evidence type="ECO:0000313" key="9">
    <source>
        <dbReference type="EMBL" id="MBF9237700.1"/>
    </source>
</evidence>
<dbReference type="InterPro" id="IPR013656">
    <property type="entry name" value="PAS_4"/>
</dbReference>
<dbReference type="Pfam" id="PF08447">
    <property type="entry name" value="PAS_3"/>
    <property type="match status" value="1"/>
</dbReference>
<feature type="domain" description="PAS" evidence="7">
    <location>
        <begin position="440"/>
        <end position="488"/>
    </location>
</feature>
<dbReference type="InterPro" id="IPR035965">
    <property type="entry name" value="PAS-like_dom_sf"/>
</dbReference>
<accession>A0ABS0IH66</accession>
<evidence type="ECO:0000259" key="6">
    <source>
        <dbReference type="PROSITE" id="PS50109"/>
    </source>
</evidence>
<dbReference type="PANTHER" id="PTHR43304">
    <property type="entry name" value="PHYTOCHROME-LIKE PROTEIN CPH1"/>
    <property type="match status" value="1"/>
</dbReference>
<name>A0ABS0IH66_9BACT</name>
<dbReference type="PANTHER" id="PTHR43304:SF1">
    <property type="entry name" value="PAC DOMAIN-CONTAINING PROTEIN"/>
    <property type="match status" value="1"/>
</dbReference>
<evidence type="ECO:0000259" key="8">
    <source>
        <dbReference type="PROSITE" id="PS50113"/>
    </source>
</evidence>
<feature type="domain" description="Histidine kinase" evidence="6">
    <location>
        <begin position="684"/>
        <end position="774"/>
    </location>
</feature>
<keyword evidence="5" id="KW-0418">Kinase</keyword>
<dbReference type="PROSITE" id="PS50112">
    <property type="entry name" value="PAS"/>
    <property type="match status" value="2"/>
</dbReference>
<dbReference type="EC" id="2.7.13.3" evidence="2"/>
<evidence type="ECO:0000256" key="4">
    <source>
        <dbReference type="ARBA" id="ARBA00022679"/>
    </source>
</evidence>
<evidence type="ECO:0000256" key="3">
    <source>
        <dbReference type="ARBA" id="ARBA00022553"/>
    </source>
</evidence>
<dbReference type="SMART" id="SM00091">
    <property type="entry name" value="PAS"/>
    <property type="match status" value="4"/>
</dbReference>
<dbReference type="Pfam" id="PF08448">
    <property type="entry name" value="PAS_4"/>
    <property type="match status" value="1"/>
</dbReference>
<comment type="caution">
    <text evidence="9">The sequence shown here is derived from an EMBL/GenBank/DDBJ whole genome shotgun (WGS) entry which is preliminary data.</text>
</comment>
<dbReference type="PROSITE" id="PS50109">
    <property type="entry name" value="HIS_KIN"/>
    <property type="match status" value="1"/>
</dbReference>
<dbReference type="SUPFAM" id="SSF55874">
    <property type="entry name" value="ATPase domain of HSP90 chaperone/DNA topoisomerase II/histidine kinase"/>
    <property type="match status" value="1"/>
</dbReference>
<dbReference type="Pfam" id="PF13426">
    <property type="entry name" value="PAS_9"/>
    <property type="match status" value="1"/>
</dbReference>
<dbReference type="CDD" id="cd16917">
    <property type="entry name" value="HATPase_UhpB-NarQ-NarX-like"/>
    <property type="match status" value="1"/>
</dbReference>
<evidence type="ECO:0000313" key="10">
    <source>
        <dbReference type="Proteomes" id="UP000597617"/>
    </source>
</evidence>
<dbReference type="InterPro" id="IPR005467">
    <property type="entry name" value="His_kinase_dom"/>
</dbReference>
<keyword evidence="4" id="KW-0808">Transferase</keyword>
<dbReference type="EMBL" id="JADQDQ010000004">
    <property type="protein sequence ID" value="MBF9237700.1"/>
    <property type="molecule type" value="Genomic_DNA"/>
</dbReference>
<dbReference type="InterPro" id="IPR003594">
    <property type="entry name" value="HATPase_dom"/>
</dbReference>
<dbReference type="InterPro" id="IPR013655">
    <property type="entry name" value="PAS_fold_3"/>
</dbReference>
<dbReference type="InterPro" id="IPR000014">
    <property type="entry name" value="PAS"/>
</dbReference>
<comment type="catalytic activity">
    <reaction evidence="1">
        <text>ATP + protein L-histidine = ADP + protein N-phospho-L-histidine.</text>
        <dbReference type="EC" id="2.7.13.3"/>
    </reaction>
</comment>
<dbReference type="Gene3D" id="1.20.5.1930">
    <property type="match status" value="1"/>
</dbReference>
<evidence type="ECO:0000256" key="1">
    <source>
        <dbReference type="ARBA" id="ARBA00000085"/>
    </source>
</evidence>
<dbReference type="PRINTS" id="PR00344">
    <property type="entry name" value="BCTRLSENSOR"/>
</dbReference>
<sequence length="788" mass="87328">MPNSSKSLLTRQAQERLRNRAAQLEKDLTPELVAGVPPNVQHLVQELQVHQLELQMQYEELQSAHAAVQAARAQYVELYDFAPAALFTLEAKGGVIRQLNDRASRMLGTTAKRLTGRRFLLFVSPESRDNFLAFLDTVLATRQRKTIELKLQTEAGIGFVAHLEGVAGTTTAGAPAARLAVVDVTPLSQEMERRQHSEDRLHLALAASSTGVWVWTFASNELEWDARAQACFGRPHDPSPTSFAVLQAAVYAADVVPMQRALHASMQYGRPLDLELRAQWPDGSVHYLMANGKVQYNAQGRPECMIGLVRDVSDRRRAEEDLNYRNRQLQHLVDNMPVMFGRLSATGEYLELVGAGLRRLGIADNALAGSSVFEVFPTLTEPVRRVLAGESSTFMNVADVEGQRVYLQNYGFFDEQQQQGVVFSIDVTESERMKKQLFEEQKFTKSLLDHYVDGVAAFDHRGHLTAWNRAFEALTGLPEDEALGRDVFACLPFDRSSLPGRVVEHVLDGAQRPRYHQPFSLDLPPRDFELTAIPLASADGLAHTGGLLLLRDVTERNRLHASAAHYKAQQQRDTFRMVLMAQEVERKRIAEALHNGVGQLLYATKLHLENSATPGNAESLTLLEEAIKATRSVSFELTPSVLEDFGLAVALQKLAKSIPAEKLRLHLYLKGLQHPLPKVLTVAVYRMVQELLNNVMKHARANEATLHVALEDDQIHISMEDDGGGFDVASAMSAAKGIGLTSLYNRAALLGGQFELQSRRGRGTIATITLPVIEEEPEAQHGPAARPL</sequence>
<keyword evidence="3" id="KW-0597">Phosphoprotein</keyword>
<reference evidence="9 10" key="1">
    <citation type="submission" date="2020-11" db="EMBL/GenBank/DDBJ databases">
        <authorList>
            <person name="Kim M.K."/>
        </authorList>
    </citation>
    <scope>NUCLEOTIDE SEQUENCE [LARGE SCALE GENOMIC DNA]</scope>
    <source>
        <strain evidence="9 10">BT683</strain>
    </source>
</reference>
<feature type="domain" description="PAC" evidence="8">
    <location>
        <begin position="272"/>
        <end position="324"/>
    </location>
</feature>
<evidence type="ECO:0000256" key="2">
    <source>
        <dbReference type="ARBA" id="ARBA00012438"/>
    </source>
</evidence>
<dbReference type="Proteomes" id="UP000597617">
    <property type="component" value="Unassembled WGS sequence"/>
</dbReference>
<evidence type="ECO:0000259" key="7">
    <source>
        <dbReference type="PROSITE" id="PS50112"/>
    </source>
</evidence>
<dbReference type="InterPro" id="IPR000700">
    <property type="entry name" value="PAS-assoc_C"/>
</dbReference>
<proteinExistence type="predicted"/>
<dbReference type="InterPro" id="IPR036890">
    <property type="entry name" value="HATPase_C_sf"/>
</dbReference>
<dbReference type="SMART" id="SM00387">
    <property type="entry name" value="HATPase_c"/>
    <property type="match status" value="1"/>
</dbReference>
<dbReference type="RefSeq" id="WP_196282088.1">
    <property type="nucleotide sequence ID" value="NZ_JADQDQ010000004.1"/>
</dbReference>
<dbReference type="InterPro" id="IPR001610">
    <property type="entry name" value="PAC"/>
</dbReference>
<gene>
    <name evidence="9" type="ORF">I2I05_09870</name>
</gene>
<dbReference type="NCBIfam" id="TIGR00229">
    <property type="entry name" value="sensory_box"/>
    <property type="match status" value="2"/>
</dbReference>
<feature type="domain" description="PAS" evidence="7">
    <location>
        <begin position="71"/>
        <end position="142"/>
    </location>
</feature>
<dbReference type="PROSITE" id="PS50113">
    <property type="entry name" value="PAC"/>
    <property type="match status" value="1"/>
</dbReference>
<dbReference type="Gene3D" id="3.30.565.10">
    <property type="entry name" value="Histidine kinase-like ATPase, C-terminal domain"/>
    <property type="match status" value="1"/>
</dbReference>
<dbReference type="InterPro" id="IPR052162">
    <property type="entry name" value="Sensor_kinase/Photoreceptor"/>
</dbReference>
<keyword evidence="10" id="KW-1185">Reference proteome</keyword>
<evidence type="ECO:0000256" key="5">
    <source>
        <dbReference type="ARBA" id="ARBA00022777"/>
    </source>
</evidence>
<dbReference type="SUPFAM" id="SSF55785">
    <property type="entry name" value="PYP-like sensor domain (PAS domain)"/>
    <property type="match status" value="4"/>
</dbReference>
<dbReference type="Gene3D" id="2.10.70.100">
    <property type="match status" value="1"/>
</dbReference>
<organism evidence="9 10">
    <name type="scientific">Hymenobacter jeongseonensis</name>
    <dbReference type="NCBI Taxonomy" id="2791027"/>
    <lineage>
        <taxon>Bacteria</taxon>
        <taxon>Pseudomonadati</taxon>
        <taxon>Bacteroidota</taxon>
        <taxon>Cytophagia</taxon>
        <taxon>Cytophagales</taxon>
        <taxon>Hymenobacteraceae</taxon>
        <taxon>Hymenobacter</taxon>
    </lineage>
</organism>
<dbReference type="SMART" id="SM00086">
    <property type="entry name" value="PAC"/>
    <property type="match status" value="1"/>
</dbReference>
<dbReference type="InterPro" id="IPR004358">
    <property type="entry name" value="Sig_transdc_His_kin-like_C"/>
</dbReference>